<dbReference type="EMBL" id="CP001791">
    <property type="protein sequence ID" value="ADH99383.1"/>
    <property type="molecule type" value="Genomic_DNA"/>
</dbReference>
<name>D6XU97_BACIE</name>
<keyword evidence="2" id="KW-1185">Reference proteome</keyword>
<organism evidence="1 2">
    <name type="scientific">Bacillus selenitireducens (strain ATCC 700615 / DSM 15326 / MLS10)</name>
    <dbReference type="NCBI Taxonomy" id="439292"/>
    <lineage>
        <taxon>Bacteria</taxon>
        <taxon>Bacillati</taxon>
        <taxon>Bacillota</taxon>
        <taxon>Bacilli</taxon>
        <taxon>Bacillales</taxon>
        <taxon>Bacillaceae</taxon>
        <taxon>Salisediminibacterium</taxon>
    </lineage>
</organism>
<dbReference type="HOGENOM" id="CLU_153135_0_0_9"/>
<dbReference type="RefSeq" id="WP_013172805.1">
    <property type="nucleotide sequence ID" value="NC_014219.1"/>
</dbReference>
<dbReference type="AlphaFoldDB" id="D6XU97"/>
<protein>
    <recommendedName>
        <fullName evidence="3">YneQ</fullName>
    </recommendedName>
</protein>
<dbReference type="Proteomes" id="UP000000271">
    <property type="component" value="Chromosome"/>
</dbReference>
<dbReference type="KEGG" id="bse:Bsel_1878"/>
<sequence length="103" mass="12253">MAFGIRRQDLKKWKREVQSGKVALITHYWYDERFPQYKTVTKAGCANRETLISWGEKHGLRPEWIHNRDPFPHFDLVGEWESGILESERHDPHAVIVNVIRRS</sequence>
<dbReference type="eggNOG" id="ENOG5032S7S">
    <property type="taxonomic scope" value="Bacteria"/>
</dbReference>
<dbReference type="OrthoDB" id="2361368at2"/>
<accession>D6XU97</accession>
<evidence type="ECO:0008006" key="3">
    <source>
        <dbReference type="Google" id="ProtNLM"/>
    </source>
</evidence>
<evidence type="ECO:0000313" key="1">
    <source>
        <dbReference type="EMBL" id="ADH99383.1"/>
    </source>
</evidence>
<gene>
    <name evidence="1" type="ordered locus">Bsel_1878</name>
</gene>
<proteinExistence type="predicted"/>
<reference evidence="1" key="1">
    <citation type="submission" date="2009-10" db="EMBL/GenBank/DDBJ databases">
        <title>Complete sequence of Bacillus selenitireducens MLS10.</title>
        <authorList>
            <consortium name="US DOE Joint Genome Institute"/>
            <person name="Lucas S."/>
            <person name="Copeland A."/>
            <person name="Lapidus A."/>
            <person name="Glavina del Rio T."/>
            <person name="Dalin E."/>
            <person name="Tice H."/>
            <person name="Bruce D."/>
            <person name="Goodwin L."/>
            <person name="Pitluck S."/>
            <person name="Sims D."/>
            <person name="Brettin T."/>
            <person name="Detter J.C."/>
            <person name="Han C."/>
            <person name="Larimer F."/>
            <person name="Land M."/>
            <person name="Hauser L."/>
            <person name="Kyrpides N."/>
            <person name="Ovchinnikova G."/>
            <person name="Stolz J."/>
        </authorList>
    </citation>
    <scope>NUCLEOTIDE SEQUENCE [LARGE SCALE GENOMIC DNA]</scope>
    <source>
        <strain evidence="1">MLS10</strain>
    </source>
</reference>
<dbReference type="STRING" id="439292.Bsel_1878"/>
<evidence type="ECO:0000313" key="2">
    <source>
        <dbReference type="Proteomes" id="UP000000271"/>
    </source>
</evidence>